<evidence type="ECO:0000256" key="1">
    <source>
        <dbReference type="SAM" id="MobiDB-lite"/>
    </source>
</evidence>
<dbReference type="SUPFAM" id="SSF81631">
    <property type="entry name" value="PAP/OAS1 substrate-binding domain"/>
    <property type="match status" value="1"/>
</dbReference>
<feature type="domain" description="C2H2-type" evidence="3">
    <location>
        <begin position="635"/>
        <end position="657"/>
    </location>
</feature>
<organism evidence="5 6">
    <name type="scientific">Acyrthosiphon pisum</name>
    <name type="common">Pea aphid</name>
    <dbReference type="NCBI Taxonomy" id="7029"/>
    <lineage>
        <taxon>Eukaryota</taxon>
        <taxon>Metazoa</taxon>
        <taxon>Ecdysozoa</taxon>
        <taxon>Arthropoda</taxon>
        <taxon>Hexapoda</taxon>
        <taxon>Insecta</taxon>
        <taxon>Pterygota</taxon>
        <taxon>Neoptera</taxon>
        <taxon>Paraneoptera</taxon>
        <taxon>Hemiptera</taxon>
        <taxon>Sternorrhyncha</taxon>
        <taxon>Aphidomorpha</taxon>
        <taxon>Aphidoidea</taxon>
        <taxon>Aphididae</taxon>
        <taxon>Macrosiphini</taxon>
        <taxon>Acyrthosiphon</taxon>
    </lineage>
</organism>
<dbReference type="InterPro" id="IPR043519">
    <property type="entry name" value="NT_sf"/>
</dbReference>
<feature type="domain" description="U1-type" evidence="4">
    <location>
        <begin position="1103"/>
        <end position="1137"/>
    </location>
</feature>
<feature type="domain" description="C2H2-type" evidence="3">
    <location>
        <begin position="392"/>
        <end position="416"/>
    </location>
</feature>
<sequence length="1645" mass="190491">MEQVNEADHLGEHTTKKKKLVSSNNNQNQVTSKSINDQEMQLNMANINLKIDSSTSSNNNVNSRSNYTSNSVIDNTQQSRENVTVQLSPSKVLNCHNSPEIDFDIDSNKKYNTKGIARSNLENNNQELLKNKSLIQFMEYKNTSSDILKPSERATKLYKKYISYKFFCLICDTKMKSLKDWESHAISTLHLEKCMKKNDYVSYDCGGCKTFLFGNKEHILKHCKDIHNDISELPYIFRCMKEVFYQCIFISPTNWKSWSFCGPCKNYSFLKKKCYSINHINKKTMNFKCNSCLIDFVCSQEVYNKHLMSCEHIMLEYFKSKKVDENLETKTICNLKLPPIVLNKYTIDNVKATCNDCKFQMVSNEKAITVHLTECINKFDVGRKNTSKINTYFCTICNKITSDFNQWKLHSVLSSHLIKCYDIKDLVSYTCELCDLHCYGVVNHVTEHQKIHPNNSEKNLSLFMAFNFHRINKDLKTKDFYYCEECETYAEVNSNSDHWNKSHKTKLKRIICQPCRTEFFCIEGNLLFNKHTLSSEHIILKSVAAKSPLLEFNIQSLTNENQKPCVSKNILNKHKVPLNIKPYLQFFRNVNDENKTICKSCDNLIDLNHNDLLNHLLVCNHGLVKSIPQSNLNYFQCLGCAFYSNNKDTWKKHAITHAKLDTNICYSYICKSCNSLVYGEINDIELHLITEHKTNLINIPLESVIMAKQLMRRNNNACKSSDIMCYCEPCNKIFNSSENNNHFNTDSHASTASDIVELFYCNDCKVEFYSSITVYECHKLTAEHIIMSSDSIKTGIKALKPMKLDTHLLTYATDQHLYDSTLNIAFFCFVCDYLCSKLDVWKIHINGKKHITSSKRLCMDHRCKICKTLMFGHRHQMFEHYSNRFHSMLRQFKPMSSIEVLKQKCETKHTCNMGTTSENNQTVVFNENISGESSTNNNAVNLLTNMMNNLSNQSNIHNESSLLEVSTTNNANETHSMTLDEFPPESNSHHNGSVVDESITKINKTQLMGKIIDESNICQDRMIEESTTNFNEKFSEKKMVDKSNTQNYSEFYRSKINVLYEMINQNQEIKSQISYYCVICDFITAVEKNWDEHNLTEHFNEVRNKVFCDFCNLYQFGLSDLNEHVNTIEHKNMLDFIKTIKSKKLKKKVNNINKKNEKDSNLTAVNPLDVTQTSKTDKQQTNGSKTDEKETSNRKIMIEIKGVKPQYKKNSWVEIKKIFSFYGLFGIITKHSSVIIIYRKLAAMNKMLNDKEMLERKYEFTINVLVEDDKLPELHKTTVFEFGNKEVLLKSIDTQIMEIKQEISNPDIIDRLFLLVNSIHSCAGQHFKGSKTYAFGSRMSGLALKDSDVDLYFDIAGTFGGELSNDLYAQEDLVRYFGKVFRSQNNDYKHIQQITGARVPIVKFLHVPSGLYCDLSFKSGLSTHNTKLVRLYLALDERVHWIVCAVVKRWALQNDLKNQSMFTSYALAWLVLFYLMTIDVVPPLILLREHANYSKDTSRSDVMFIEDWDCTFCTLEKAKQIWKVPEIPCWDLLFGFFKFYSDSTLLQQFVLCPAIGSAISKNKFYDVPRATPDVLGFSKKKSGNPIDWCIRLRDNFHGDGLAVQDPFDLFHNITKVIIPRKLQTFSYLCNKTMEVMKNGVQPYYA</sequence>
<dbReference type="GO" id="GO:0050265">
    <property type="term" value="F:RNA uridylyltransferase activity"/>
    <property type="evidence" value="ECO:0007669"/>
    <property type="project" value="TreeGrafter"/>
</dbReference>
<accession>A0A8R2NQG4</accession>
<dbReference type="RefSeq" id="XP_001949146.2">
    <property type="nucleotide sequence ID" value="XM_001949111.4"/>
</dbReference>
<dbReference type="CDD" id="cd05402">
    <property type="entry name" value="NT_PAP_TUTase"/>
    <property type="match status" value="1"/>
</dbReference>
<dbReference type="Pfam" id="PF22600">
    <property type="entry name" value="MTPAP-like_central"/>
    <property type="match status" value="1"/>
</dbReference>
<dbReference type="Gene3D" id="3.30.460.10">
    <property type="entry name" value="Beta Polymerase, domain 2"/>
    <property type="match status" value="1"/>
</dbReference>
<dbReference type="PANTHER" id="PTHR12271">
    <property type="entry name" value="POLY A POLYMERASE CID PAP -RELATED"/>
    <property type="match status" value="1"/>
</dbReference>
<feature type="domain" description="C2H2-type" evidence="3">
    <location>
        <begin position="725"/>
        <end position="748"/>
    </location>
</feature>
<feature type="domain" description="C2H2-type" evidence="3">
    <location>
        <begin position="1106"/>
        <end position="1130"/>
    </location>
</feature>
<feature type="domain" description="U1-type" evidence="4">
    <location>
        <begin position="756"/>
        <end position="791"/>
    </location>
</feature>
<feature type="domain" description="C2H2-type" evidence="3">
    <location>
        <begin position="668"/>
        <end position="692"/>
    </location>
</feature>
<dbReference type="SMART" id="SM00355">
    <property type="entry name" value="ZnF_C2H2"/>
    <property type="match status" value="13"/>
</dbReference>
<dbReference type="Gene3D" id="1.10.1410.10">
    <property type="match status" value="1"/>
</dbReference>
<dbReference type="OrthoDB" id="407432at2759"/>
<keyword evidence="2" id="KW-0812">Transmembrane</keyword>
<evidence type="ECO:0000256" key="2">
    <source>
        <dbReference type="SAM" id="Phobius"/>
    </source>
</evidence>
<feature type="domain" description="C2H2-type" evidence="3">
    <location>
        <begin position="481"/>
        <end position="503"/>
    </location>
</feature>
<feature type="region of interest" description="Disordered" evidence="1">
    <location>
        <begin position="1163"/>
        <end position="1191"/>
    </location>
</feature>
<reference evidence="5" key="2">
    <citation type="submission" date="2022-06" db="UniProtKB">
        <authorList>
            <consortium name="EnsemblMetazoa"/>
        </authorList>
    </citation>
    <scope>IDENTIFICATION</scope>
</reference>
<feature type="region of interest" description="Disordered" evidence="1">
    <location>
        <begin position="1"/>
        <end position="36"/>
    </location>
</feature>
<feature type="compositionally biased region" description="Low complexity" evidence="1">
    <location>
        <begin position="53"/>
        <end position="72"/>
    </location>
</feature>
<dbReference type="SUPFAM" id="SSF81301">
    <property type="entry name" value="Nucleotidyltransferase"/>
    <property type="match status" value="1"/>
</dbReference>
<keyword evidence="2" id="KW-0472">Membrane</keyword>
<dbReference type="GeneID" id="100166285"/>
<dbReference type="SMART" id="SM00451">
    <property type="entry name" value="ZnF_U1"/>
    <property type="match status" value="6"/>
</dbReference>
<feature type="domain" description="C2H2-type" evidence="3">
    <location>
        <begin position="861"/>
        <end position="886"/>
    </location>
</feature>
<feature type="domain" description="U1-type" evidence="4">
    <location>
        <begin position="163"/>
        <end position="197"/>
    </location>
</feature>
<feature type="domain" description="U1-type" evidence="4">
    <location>
        <begin position="823"/>
        <end position="857"/>
    </location>
</feature>
<dbReference type="KEGG" id="api:100166285"/>
<feature type="compositionally biased region" description="Polar residues" evidence="1">
    <location>
        <begin position="1163"/>
        <end position="1184"/>
    </location>
</feature>
<dbReference type="InterPro" id="IPR003604">
    <property type="entry name" value="Matrin/U1-like-C_Znf_C2H2"/>
</dbReference>
<evidence type="ECO:0000313" key="6">
    <source>
        <dbReference type="Proteomes" id="UP000007819"/>
    </source>
</evidence>
<feature type="compositionally biased region" description="Basic and acidic residues" evidence="1">
    <location>
        <begin position="1"/>
        <end position="14"/>
    </location>
</feature>
<feature type="domain" description="C2H2-type" evidence="3">
    <location>
        <begin position="759"/>
        <end position="784"/>
    </location>
</feature>
<dbReference type="SUPFAM" id="SSF57667">
    <property type="entry name" value="beta-beta-alpha zinc fingers"/>
    <property type="match status" value="1"/>
</dbReference>
<feature type="domain" description="C2H2-type" evidence="3">
    <location>
        <begin position="203"/>
        <end position="227"/>
    </location>
</feature>
<dbReference type="GO" id="GO:0003676">
    <property type="term" value="F:nucleic acid binding"/>
    <property type="evidence" value="ECO:0007669"/>
    <property type="project" value="InterPro"/>
</dbReference>
<keyword evidence="6" id="KW-1185">Reference proteome</keyword>
<dbReference type="GO" id="GO:0008270">
    <property type="term" value="F:zinc ion binding"/>
    <property type="evidence" value="ECO:0007669"/>
    <property type="project" value="InterPro"/>
</dbReference>
<feature type="compositionally biased region" description="Low complexity" evidence="1">
    <location>
        <begin position="21"/>
        <end position="34"/>
    </location>
</feature>
<name>A0A8R2NQG4_ACYPI</name>
<evidence type="ECO:0000259" key="3">
    <source>
        <dbReference type="SMART" id="SM00355"/>
    </source>
</evidence>
<evidence type="ECO:0000259" key="4">
    <source>
        <dbReference type="SMART" id="SM00451"/>
    </source>
</evidence>
<evidence type="ECO:0000313" key="5">
    <source>
        <dbReference type="EnsemblMetazoa" id="XP_029344061.1"/>
    </source>
</evidence>
<dbReference type="EnsemblMetazoa" id="XM_001949111.5">
    <property type="protein sequence ID" value="XP_001949146.2"/>
    <property type="gene ID" value="LOC100166285"/>
</dbReference>
<dbReference type="EnsemblMetazoa" id="XM_029488201.1">
    <property type="protein sequence ID" value="XP_029344061.1"/>
    <property type="gene ID" value="LOC100166285"/>
</dbReference>
<dbReference type="GO" id="GO:0031123">
    <property type="term" value="P:RNA 3'-end processing"/>
    <property type="evidence" value="ECO:0007669"/>
    <property type="project" value="TreeGrafter"/>
</dbReference>
<feature type="domain" description="C2H2-type" evidence="3">
    <location>
        <begin position="166"/>
        <end position="190"/>
    </location>
</feature>
<feature type="domain" description="C2H2-type" evidence="3">
    <location>
        <begin position="826"/>
        <end position="850"/>
    </location>
</feature>
<feature type="transmembrane region" description="Helical" evidence="2">
    <location>
        <begin position="1466"/>
        <end position="1487"/>
    </location>
</feature>
<dbReference type="PANTHER" id="PTHR12271:SF66">
    <property type="entry name" value="TERMINAL URIDYLYLTRANSFERASE TAILOR"/>
    <property type="match status" value="1"/>
</dbReference>
<reference evidence="6" key="1">
    <citation type="submission" date="2010-06" db="EMBL/GenBank/DDBJ databases">
        <authorList>
            <person name="Jiang H."/>
            <person name="Abraham K."/>
            <person name="Ali S."/>
            <person name="Alsbrooks S.L."/>
            <person name="Anim B.N."/>
            <person name="Anosike U.S."/>
            <person name="Attaway T."/>
            <person name="Bandaranaike D.P."/>
            <person name="Battles P.K."/>
            <person name="Bell S.N."/>
            <person name="Bell A.V."/>
            <person name="Beltran B."/>
            <person name="Bickham C."/>
            <person name="Bustamante Y."/>
            <person name="Caleb T."/>
            <person name="Canada A."/>
            <person name="Cardenas V."/>
            <person name="Carter K."/>
            <person name="Chacko J."/>
            <person name="Chandrabose M.N."/>
            <person name="Chavez D."/>
            <person name="Chavez A."/>
            <person name="Chen L."/>
            <person name="Chu H.-S."/>
            <person name="Claassen K.J."/>
            <person name="Cockrell R."/>
            <person name="Collins M."/>
            <person name="Cooper J.A."/>
            <person name="Cree A."/>
            <person name="Curry S.M."/>
            <person name="Da Y."/>
            <person name="Dao M.D."/>
            <person name="Das B."/>
            <person name="Davila M.-L."/>
            <person name="Davy-Carroll L."/>
            <person name="Denson S."/>
            <person name="Dinh H."/>
            <person name="Ebong V.E."/>
            <person name="Edwards J.R."/>
            <person name="Egan A."/>
            <person name="El-Daye J."/>
            <person name="Escobedo L."/>
            <person name="Fernandez S."/>
            <person name="Fernando P.R."/>
            <person name="Flagg N."/>
            <person name="Forbes L.D."/>
            <person name="Fowler R.G."/>
            <person name="Fu Q."/>
            <person name="Gabisi R.A."/>
            <person name="Ganer J."/>
            <person name="Garbino Pronczuk A."/>
            <person name="Garcia R.M."/>
            <person name="Garner T."/>
            <person name="Garrett T.E."/>
            <person name="Gonzalez D.A."/>
            <person name="Hamid H."/>
            <person name="Hawkins E.S."/>
            <person name="Hirani K."/>
            <person name="Hogues M.E."/>
            <person name="Hollins B."/>
            <person name="Hsiao C.-H."/>
            <person name="Jabil R."/>
            <person name="James M.L."/>
            <person name="Jhangiani S.N."/>
            <person name="Johnson B."/>
            <person name="Johnson Q."/>
            <person name="Joshi V."/>
            <person name="Kalu J.B."/>
            <person name="Kam C."/>
            <person name="Kashfia A."/>
            <person name="Keebler J."/>
            <person name="Kisamo H."/>
            <person name="Kovar C.L."/>
            <person name="Lago L.A."/>
            <person name="Lai C.-Y."/>
            <person name="Laidlaw J."/>
            <person name="Lara F."/>
            <person name="Le T.-K."/>
            <person name="Lee S.L."/>
            <person name="Legall F.H."/>
            <person name="Lemon S.J."/>
            <person name="Lewis L.R."/>
            <person name="Li B."/>
            <person name="Liu Y."/>
            <person name="Liu Y.-S."/>
            <person name="Lopez J."/>
            <person name="Lozado R.J."/>
            <person name="Lu J."/>
            <person name="Madu R.C."/>
            <person name="Maheshwari M."/>
            <person name="Maheshwari R."/>
            <person name="Malloy K."/>
            <person name="Martinez E."/>
            <person name="Mathew T."/>
            <person name="Mercado I.C."/>
            <person name="Mercado C."/>
            <person name="Meyer B."/>
            <person name="Montgomery K."/>
            <person name="Morgan M.B."/>
            <person name="Munidasa M."/>
            <person name="Nazareth L.V."/>
            <person name="Nelson J."/>
            <person name="Ng B.M."/>
            <person name="Nguyen N.B."/>
            <person name="Nguyen P.Q."/>
            <person name="Nguyen T."/>
            <person name="Obregon M."/>
            <person name="Okwuonu G.O."/>
            <person name="Onwere C.G."/>
            <person name="Orozco G."/>
            <person name="Parra A."/>
            <person name="Patel S."/>
            <person name="Patil S."/>
            <person name="Perez A."/>
            <person name="Perez Y."/>
            <person name="Pham C."/>
            <person name="Primus E.L."/>
            <person name="Pu L.-L."/>
            <person name="Puazo M."/>
            <person name="Qin X."/>
            <person name="Quiroz J.B."/>
            <person name="Reese J."/>
            <person name="Richards S."/>
            <person name="Rives C.M."/>
            <person name="Robberts R."/>
            <person name="Ruiz S.J."/>
            <person name="Ruiz M.J."/>
            <person name="Santibanez J."/>
            <person name="Schneider B.W."/>
            <person name="Sisson I."/>
            <person name="Smith M."/>
            <person name="Sodergren E."/>
            <person name="Song X.-Z."/>
            <person name="Song B.B."/>
            <person name="Summersgill H."/>
            <person name="Thelus R."/>
            <person name="Thornton R.D."/>
            <person name="Trejos Z.Y."/>
            <person name="Usmani K."/>
            <person name="Vattathil S."/>
            <person name="Villasana D."/>
            <person name="Walker D.L."/>
            <person name="Wang S."/>
            <person name="Wang K."/>
            <person name="White C.S."/>
            <person name="Williams A.C."/>
            <person name="Williamson J."/>
            <person name="Wilson K."/>
            <person name="Woghiren I.O."/>
            <person name="Woodworth J.R."/>
            <person name="Worley K.C."/>
            <person name="Wright R.A."/>
            <person name="Wu W."/>
            <person name="Young L."/>
            <person name="Zhang L."/>
            <person name="Zhang J."/>
            <person name="Zhu Y."/>
            <person name="Muzny D.M."/>
            <person name="Weinstock G."/>
            <person name="Gibbs R.A."/>
        </authorList>
    </citation>
    <scope>NUCLEOTIDE SEQUENCE [LARGE SCALE GENOMIC DNA]</scope>
    <source>
        <strain evidence="6">LSR1</strain>
    </source>
</reference>
<feature type="domain" description="C2H2-type" evidence="3">
    <location>
        <begin position="1075"/>
        <end position="1098"/>
    </location>
</feature>
<dbReference type="InterPro" id="IPR036236">
    <property type="entry name" value="Znf_C2H2_sf"/>
</dbReference>
<feature type="domain" description="U1-type" evidence="4">
    <location>
        <begin position="478"/>
        <end position="510"/>
    </location>
</feature>
<dbReference type="InterPro" id="IPR013087">
    <property type="entry name" value="Znf_C2H2_type"/>
</dbReference>
<keyword evidence="2" id="KW-1133">Transmembrane helix</keyword>
<feature type="domain" description="C2H2-type" evidence="3">
    <location>
        <begin position="429"/>
        <end position="452"/>
    </location>
</feature>
<proteinExistence type="predicted"/>
<protein>
    <submittedName>
        <fullName evidence="5">Uncharacterized protein</fullName>
    </submittedName>
</protein>
<feature type="domain" description="U1-type" evidence="4">
    <location>
        <begin position="722"/>
        <end position="755"/>
    </location>
</feature>
<feature type="region of interest" description="Disordered" evidence="1">
    <location>
        <begin position="52"/>
        <end position="78"/>
    </location>
</feature>
<dbReference type="InterPro" id="IPR054708">
    <property type="entry name" value="MTPAP-like_central"/>
</dbReference>
<dbReference type="Proteomes" id="UP000007819">
    <property type="component" value="Chromosome A1"/>
</dbReference>